<dbReference type="EMBL" id="CP058555">
    <property type="protein sequence ID" value="QMV68799.1"/>
    <property type="molecule type" value="Genomic_DNA"/>
</dbReference>
<keyword evidence="4" id="KW-0472">Membrane</keyword>
<comment type="subcellular location">
    <subcellularLocation>
        <location evidence="1">Secreted</location>
    </subcellularLocation>
</comment>
<dbReference type="PANTHER" id="PTHR32305:SF15">
    <property type="entry name" value="PROTEIN RHSA-RELATED"/>
    <property type="match status" value="1"/>
</dbReference>
<keyword evidence="4" id="KW-1133">Transmembrane helix</keyword>
<feature type="transmembrane region" description="Helical" evidence="4">
    <location>
        <begin position="1959"/>
        <end position="1980"/>
    </location>
</feature>
<keyword evidence="3" id="KW-0843">Virulence</keyword>
<evidence type="ECO:0000256" key="1">
    <source>
        <dbReference type="ARBA" id="ARBA00004613"/>
    </source>
</evidence>
<dbReference type="SUPFAM" id="SSF69318">
    <property type="entry name" value="Integrin alpha N-terminal domain"/>
    <property type="match status" value="1"/>
</dbReference>
<dbReference type="InterPro" id="IPR028994">
    <property type="entry name" value="Integrin_alpha_N"/>
</dbReference>
<evidence type="ECO:0000313" key="5">
    <source>
        <dbReference type="EMBL" id="QMV68799.1"/>
    </source>
</evidence>
<dbReference type="GO" id="GO:0005576">
    <property type="term" value="C:extracellular region"/>
    <property type="evidence" value="ECO:0007669"/>
    <property type="project" value="UniProtKB-SubCell"/>
</dbReference>
<evidence type="ECO:0000256" key="2">
    <source>
        <dbReference type="ARBA" id="ARBA00022525"/>
    </source>
</evidence>
<accession>A0A7G5E474</accession>
<feature type="transmembrane region" description="Helical" evidence="4">
    <location>
        <begin position="1917"/>
        <end position="1947"/>
    </location>
</feature>
<keyword evidence="6" id="KW-1185">Reference proteome</keyword>
<evidence type="ECO:0000256" key="3">
    <source>
        <dbReference type="ARBA" id="ARBA00023026"/>
    </source>
</evidence>
<reference evidence="5 6" key="1">
    <citation type="journal article" date="2020" name="G3 (Bethesda)">
        <title>CeMbio - The Caenorhabditis elegans Microbiome Resource.</title>
        <authorList>
            <person name="Dirksen P."/>
            <person name="Assie A."/>
            <person name="Zimmermann J."/>
            <person name="Zhang F."/>
            <person name="Tietje A.M."/>
            <person name="Marsh S.A."/>
            <person name="Felix M.A."/>
            <person name="Shapira M."/>
            <person name="Kaleta C."/>
            <person name="Schulenburg H."/>
            <person name="Samuel B."/>
        </authorList>
    </citation>
    <scope>NUCLEOTIDE SEQUENCE [LARGE SCALE GENOMIC DNA]</scope>
    <source>
        <strain evidence="5 6">BIGb0170</strain>
    </source>
</reference>
<dbReference type="Pfam" id="PF03534">
    <property type="entry name" value="SpvB"/>
    <property type="match status" value="1"/>
</dbReference>
<dbReference type="GO" id="GO:0005737">
    <property type="term" value="C:cytoplasm"/>
    <property type="evidence" value="ECO:0007669"/>
    <property type="project" value="InterPro"/>
</dbReference>
<evidence type="ECO:0000313" key="6">
    <source>
        <dbReference type="Proteomes" id="UP000515450"/>
    </source>
</evidence>
<protein>
    <submittedName>
        <fullName evidence="5">VCBS repeat-containing protein</fullName>
    </submittedName>
</protein>
<dbReference type="RefSeq" id="WP_182329765.1">
    <property type="nucleotide sequence ID" value="NZ_CP058555.1"/>
</dbReference>
<dbReference type="Gene3D" id="2.180.10.10">
    <property type="entry name" value="RHS repeat-associated core"/>
    <property type="match status" value="2"/>
</dbReference>
<keyword evidence="4" id="KW-0812">Transmembrane</keyword>
<dbReference type="PANTHER" id="PTHR32305">
    <property type="match status" value="1"/>
</dbReference>
<sequence>MKNLNESSQSVNEIASEGFAIQSTNNVLPKVSSDIQVKAAFTGPSDNVSTAPFQDTKGTIEVNSNGQLQYTLPIALPPGIKTVAPQINLNYSSGSGNGIAGYGWTVSGITSISRMGRTIDKDNDIRSIQFDYADYYMLNGQRLILKSGSYGKDAATYVTEKYSNIKIKSVGQNVEKNGPAHFEVTFEDGSQAWYGLNADARTQMEYNIIKWIDPQGNSILYSYIQGNNVAVIDRIEWGGNEDLGTAHFNSITFSYAPRALRETSYVKGKLFIQTNLLTSIQVKANGVVFKTYNMLYEKDNKGNHYQFLKSITELNSKGEAATPVIFDYKKSVAGGWKQTWISNDTSPDILYGDFDGDGKIDIIKYVDAFQECLKYEEVYHPGGSSSGDNDSQAGYWESVCTQPVSHPAGIYHFGSVFDDERPKQVLVGSILTRDQLKRAKVFNLRNSAGEMLTKQGFFIYETIASTTSLEPGRKDLVIKGYSIEVDSVTNERQLKEEFIRTIPADQYDNTILRDYAHPNEVGYWLNTTIEEVKEIDVDGDGLSELIFVLYDDMQWEEENSAPGGGLPYMEIKQQISYRYLMVRPSETDSTKLISMFNVGSSTANFFRGTVLQGDFNGDGCVDFITFDSLGKPNLTVFKRDTAGNYITSTSLYANVVIEGLRHRAVVGDFTGDGKTDLLVPQAVDSRQWKLYISTGAGFKLQNLPNFELYKENLTFNGKTHSRFINRQYFVQDLNKDGKADFVAFYSHILADNKDGTTTKFMILYHENKGMDANGNVIFVPTNIDGSTLKSRSSYKMDWYPAEYNNYWTEVKGYASFFAPRSAPLIHFSPIVGDFRINNFNENILVFRQGRLVKYSHYSVADESYIASINQGGVVTEVKYAELDPKVNPGFYAQTKKEIFPYVELERMSKTFVVSQLKQGNRKQDFKYRGFVTNVLGKGMIGFRKSARSTWYTDLLKTTKLWNGTEMDPLNEGLPIKEWSVRSVNDDNLIFPVDVSVSNTKLLSFKSIEYKRSTPSKGVTAIVPIKIVSKDFLKNIVEENSITYGDYMLPTTTTAVINTNFSTVNTVLAYSHNPAGVGKEYYIGRAASKIETINAYADVRSIKEEYTYLGNLLSTKKTYDKSNTAWIQEEYTYDGFGNVTKKVLSNSTDALTETEQAQYDPKGRFVVKKTDNLGLATVITYNDWGLVLTQTDPLGDKITNTYDGWGKTLSAKTTLGGTTTFTYEKMDDGGTKISEFQPIGMTIATFINKLGQEVKVRKRGFNSEGYIVEAGGFDYWVEADTDTRISVLTAYDELGRKVQESEPHRDGFDPKWNTISYNDSVFPSVVTATSFHGKQMRVKQSGRVAITEEVNGYVRTSKKTMDPLGNVVSSEDKGGIISFTFNAAGQQLSAKYGTNIVKTEYDAWGRKSKFDDPSNGIYSYTYNGLGQVTKEISPKGYKEYRYNTKGQLTQQIEKSTVVGVTDKVINYAYNTKGLLLTQSGTSKGKTFKITSTYDTYGRLLTKTEDSFGRIYAQREILYDDKSRVISYVKSLKSGTVETIAVIQHVYEEWSGLLQKIVNKTTGEELWRRQENSASGKIVRSRLGYTNIKNTYNEQDLLKNTQQQSHQDILNMQYTFDVTRNELNERIRTGTINLTETFTYDGNNRLIDWTNPKNGSRSSNVYDNQGRITTIDNIGTVQFGNTAKIYRPSSIKLSTDGKQLYSNDLIQRVVYNENNDPIFISGQQGDVRFGYGLCEMRQMVSYGGKAAGTEIDNAANSQWEGQYTKYYSADGSFEVIRNNSTGQEKHLIYIGNTPYESNIVCLKDYSESAASYKFLHKDYLGSILAISDSGGTLLEERHFDAWGNLTQGNMQLLDRGYTSHEHFAMVGIIHMNGRLYDPFLRRFLNADEHIQDMFNTQNYNKYGYVLNNPLMYNDPSGEFFFGLLAIPLIKAIFIGAAIGLAAYTVGLAVSGNIGMWNLGGALKATLFGAVSGAITFGIGSIFKAAASTFGNALLQAGAHGLSQGVLGLVQGQNFLSSAASGVFGSLGAYGWGKAMNGIGLGQFSQSTYGMIGFGAISGGVGAELTGGNFWQGVLIGGIVSGLNHAMHSIDWQRSEQQDQYSSQSSKKLSQNEFNEYVKQNRDLLDKYAEYLKQTAGIIGTVPTDAVGVRDFFKDLFKFKLSAFKKIINIKTLVGTHIYATGKEFENYSKMLGDVKYNYDKMNGNSAGMGVRINETRVHIPVHGGVGYTIFKFYDIRTNKYLGGGSL</sequence>
<name>A0A7G5E474_9SPHI</name>
<dbReference type="NCBIfam" id="TIGR03696">
    <property type="entry name" value="Rhs_assc_core"/>
    <property type="match status" value="1"/>
</dbReference>
<proteinExistence type="predicted"/>
<evidence type="ECO:0000256" key="4">
    <source>
        <dbReference type="SAM" id="Phobius"/>
    </source>
</evidence>
<dbReference type="Proteomes" id="UP000515450">
    <property type="component" value="Chromosome"/>
</dbReference>
<gene>
    <name evidence="5" type="ORF">HS960_14545</name>
</gene>
<dbReference type="InterPro" id="IPR050708">
    <property type="entry name" value="T6SS_VgrG/RHS"/>
</dbReference>
<dbReference type="InterPro" id="IPR022385">
    <property type="entry name" value="Rhs_assc_core"/>
</dbReference>
<keyword evidence="2" id="KW-0964">Secreted</keyword>
<organism evidence="5 6">
    <name type="scientific">Sphingobacterium paramultivorum</name>
    <dbReference type="NCBI Taxonomy" id="2886510"/>
    <lineage>
        <taxon>Bacteria</taxon>
        <taxon>Pseudomonadati</taxon>
        <taxon>Bacteroidota</taxon>
        <taxon>Sphingobacteriia</taxon>
        <taxon>Sphingobacteriales</taxon>
        <taxon>Sphingobacteriaceae</taxon>
        <taxon>Sphingobacterium</taxon>
    </lineage>
</organism>
<dbReference type="InterPro" id="IPR003284">
    <property type="entry name" value="Sal_SpvB"/>
</dbReference>